<gene>
    <name evidence="3" type="ORF">IC610_12095</name>
</gene>
<keyword evidence="2" id="KW-1133">Transmembrane helix</keyword>
<reference evidence="3 4" key="1">
    <citation type="submission" date="2020-09" db="EMBL/GenBank/DDBJ databases">
        <title>Genome seq and assembly of Chryseobacterium sp.</title>
        <authorList>
            <person name="Chhetri G."/>
        </authorList>
    </citation>
    <scope>NUCLEOTIDE SEQUENCE [LARGE SCALE GENOMIC DNA]</scope>
    <source>
        <strain evidence="3 4">GCR10</strain>
    </source>
</reference>
<evidence type="ECO:0008006" key="5">
    <source>
        <dbReference type="Google" id="ProtNLM"/>
    </source>
</evidence>
<evidence type="ECO:0000256" key="1">
    <source>
        <dbReference type="SAM" id="MobiDB-lite"/>
    </source>
</evidence>
<accession>A0ABR8ZEJ1</accession>
<comment type="caution">
    <text evidence="3">The sequence shown here is derived from an EMBL/GenBank/DDBJ whole genome shotgun (WGS) entry which is preliminary data.</text>
</comment>
<evidence type="ECO:0000256" key="2">
    <source>
        <dbReference type="SAM" id="Phobius"/>
    </source>
</evidence>
<proteinExistence type="predicted"/>
<organism evidence="3 4">
    <name type="scientific">Chryseobacterium caseinilyticum</name>
    <dbReference type="NCBI Taxonomy" id="2771428"/>
    <lineage>
        <taxon>Bacteria</taxon>
        <taxon>Pseudomonadati</taxon>
        <taxon>Bacteroidota</taxon>
        <taxon>Flavobacteriia</taxon>
        <taxon>Flavobacteriales</taxon>
        <taxon>Weeksellaceae</taxon>
        <taxon>Chryseobacterium group</taxon>
        <taxon>Chryseobacterium</taxon>
    </lineage>
</organism>
<keyword evidence="4" id="KW-1185">Reference proteome</keyword>
<sequence>MKTEIVLKNENLWQRIQGFSLDQENATFSFSKKLAKEENWSAEFTRKAIEEYKKFVYLCCILPHGASPSETVDKVWHMHLIYTQNYWEDFCPNILKRSLHHHPSTGGNSENTKHQNWFSETLENYRKVFGLEPPAEIWNGQISKLKPKISWLKNLKLTSFFTALLLLGSCSDSVSGVLVTVIGGFIAFFVVLNIFAAILGTAFGKNKDKNGSNGEGGSISSDGGSSCSSGGDSGGSSCGGGGCGGCGGGCGS</sequence>
<dbReference type="Proteomes" id="UP000637299">
    <property type="component" value="Unassembled WGS sequence"/>
</dbReference>
<keyword evidence="2" id="KW-0812">Transmembrane</keyword>
<keyword evidence="2" id="KW-0472">Membrane</keyword>
<protein>
    <recommendedName>
        <fullName evidence="5">Glycine-rich domain-containing protein-like</fullName>
    </recommendedName>
</protein>
<evidence type="ECO:0000313" key="3">
    <source>
        <dbReference type="EMBL" id="MBD8083156.1"/>
    </source>
</evidence>
<feature type="region of interest" description="Disordered" evidence="1">
    <location>
        <begin position="211"/>
        <end position="252"/>
    </location>
</feature>
<dbReference type="EMBL" id="JACYFS010000003">
    <property type="protein sequence ID" value="MBD8083156.1"/>
    <property type="molecule type" value="Genomic_DNA"/>
</dbReference>
<feature type="compositionally biased region" description="Gly residues" evidence="1">
    <location>
        <begin position="231"/>
        <end position="252"/>
    </location>
</feature>
<evidence type="ECO:0000313" key="4">
    <source>
        <dbReference type="Proteomes" id="UP000637299"/>
    </source>
</evidence>
<feature type="compositionally biased region" description="Low complexity" evidence="1">
    <location>
        <begin position="218"/>
        <end position="230"/>
    </location>
</feature>
<feature type="transmembrane region" description="Helical" evidence="2">
    <location>
        <begin position="151"/>
        <end position="168"/>
    </location>
</feature>
<name>A0ABR8ZEJ1_9FLAO</name>
<feature type="transmembrane region" description="Helical" evidence="2">
    <location>
        <begin position="174"/>
        <end position="199"/>
    </location>
</feature>
<dbReference type="RefSeq" id="WP_191737090.1">
    <property type="nucleotide sequence ID" value="NZ_JACYFS010000003.1"/>
</dbReference>